<dbReference type="InterPro" id="IPR041599">
    <property type="entry name" value="Gp138_N"/>
</dbReference>
<feature type="domain" description="Phage protein Gp138 N-terminal" evidence="1">
    <location>
        <begin position="24"/>
        <end position="115"/>
    </location>
</feature>
<evidence type="ECO:0000259" key="1">
    <source>
        <dbReference type="Pfam" id="PF18352"/>
    </source>
</evidence>
<dbReference type="Gene3D" id="2.40.50.230">
    <property type="entry name" value="Gp5 N-terminal domain"/>
    <property type="match status" value="1"/>
</dbReference>
<dbReference type="AlphaFoldDB" id="A0A6M0RCW5"/>
<organism evidence="2 3">
    <name type="scientific">Clostridium niameyense</name>
    <dbReference type="NCBI Taxonomy" id="1622073"/>
    <lineage>
        <taxon>Bacteria</taxon>
        <taxon>Bacillati</taxon>
        <taxon>Bacillota</taxon>
        <taxon>Clostridia</taxon>
        <taxon>Eubacteriales</taxon>
        <taxon>Clostridiaceae</taxon>
        <taxon>Clostridium</taxon>
    </lineage>
</organism>
<evidence type="ECO:0000313" key="3">
    <source>
        <dbReference type="Proteomes" id="UP000473885"/>
    </source>
</evidence>
<name>A0A6M0RCW5_9CLOT</name>
<evidence type="ECO:0000313" key="2">
    <source>
        <dbReference type="EMBL" id="NEZ48023.1"/>
    </source>
</evidence>
<sequence length="189" mass="20934">MKQVAGLFQDVIAGIGNNTNCLMIGKILSYNNDNTATVEPMHCIPKQNKPYNPLICVPIGFFSLGGYSIKVKPSKGDLILLMFTDYDIDNLLIDGKSKKPNTDRTHALEDCIAIPLSINFLNNAFNATEDLVITKEGTNAYVKIKNNGDIILNSDRILLGENADKRILKEGTYSENTYIPEICKKVYGE</sequence>
<comment type="caution">
    <text evidence="2">The sequence shown here is derived from an EMBL/GenBank/DDBJ whole genome shotgun (WGS) entry which is preliminary data.</text>
</comment>
<dbReference type="EMBL" id="SXDP01000021">
    <property type="protein sequence ID" value="NEZ48023.1"/>
    <property type="molecule type" value="Genomic_DNA"/>
</dbReference>
<reference evidence="2 3" key="1">
    <citation type="submission" date="2019-04" db="EMBL/GenBank/DDBJ databases">
        <title>Genome sequencing of Clostridium botulinum Groups I-IV and Clostridium butyricum.</title>
        <authorList>
            <person name="Brunt J."/>
            <person name="Van Vliet A.H.M."/>
            <person name="Stringer S.C."/>
            <person name="Carter A.T."/>
            <person name="Peck M.W."/>
        </authorList>
    </citation>
    <scope>NUCLEOTIDE SEQUENCE [LARGE SCALE GENOMIC DNA]</scope>
    <source>
        <strain evidence="2 3">IFR 18/094</strain>
    </source>
</reference>
<gene>
    <name evidence="2" type="ORF">FDF74_12665</name>
</gene>
<accession>A0A6M0RCW5</accession>
<proteinExistence type="predicted"/>
<protein>
    <recommendedName>
        <fullName evidence="1">Phage protein Gp138 N-terminal domain-containing protein</fullName>
    </recommendedName>
</protein>
<dbReference type="Proteomes" id="UP000473885">
    <property type="component" value="Unassembled WGS sequence"/>
</dbReference>
<dbReference type="InterPro" id="IPR037026">
    <property type="entry name" value="Vgr_OB-fold_dom_sf"/>
</dbReference>
<dbReference type="Pfam" id="PF18352">
    <property type="entry name" value="Gp138_N"/>
    <property type="match status" value="1"/>
</dbReference>
<keyword evidence="3" id="KW-1185">Reference proteome</keyword>
<dbReference type="RefSeq" id="WP_163250041.1">
    <property type="nucleotide sequence ID" value="NZ_SXDP01000021.1"/>
</dbReference>